<evidence type="ECO:0000313" key="1">
    <source>
        <dbReference type="EMBL" id="SPM39566.1"/>
    </source>
</evidence>
<name>A0A2U3P732_9MYCO</name>
<dbReference type="Proteomes" id="UP000240424">
    <property type="component" value="Unassembled WGS sequence"/>
</dbReference>
<gene>
    <name evidence="1" type="ORF">MNAB215_1752</name>
    <name evidence="2" type="ORF">MNAB215_1801</name>
</gene>
<dbReference type="EMBL" id="FUEZ01000004">
    <property type="protein sequence ID" value="SPM39615.1"/>
    <property type="molecule type" value="Genomic_DNA"/>
</dbReference>
<accession>A0A2U3P732</accession>
<dbReference type="AlphaFoldDB" id="A0A2U3P732"/>
<dbReference type="STRING" id="1841861.GCA_900157365_00069"/>
<reference evidence="1 3" key="1">
    <citation type="submission" date="2017-01" db="EMBL/GenBank/DDBJ databases">
        <authorList>
            <consortium name="Urmite Genomes"/>
        </authorList>
    </citation>
    <scope>NUCLEOTIDE SEQUENCE [LARGE SCALE GENOMIC DNA]</scope>
    <source>
        <strain evidence="1 3">AB215</strain>
    </source>
</reference>
<protein>
    <submittedName>
        <fullName evidence="1">Mycobacterium numidiamassiliense ORFan</fullName>
    </submittedName>
</protein>
<evidence type="ECO:0000313" key="3">
    <source>
        <dbReference type="Proteomes" id="UP000240424"/>
    </source>
</evidence>
<evidence type="ECO:0000313" key="2">
    <source>
        <dbReference type="EMBL" id="SPM39615.1"/>
    </source>
</evidence>
<proteinExistence type="predicted"/>
<organism evidence="1 3">
    <name type="scientific">Mycobacterium numidiamassiliense</name>
    <dbReference type="NCBI Taxonomy" id="1841861"/>
    <lineage>
        <taxon>Bacteria</taxon>
        <taxon>Bacillati</taxon>
        <taxon>Actinomycetota</taxon>
        <taxon>Actinomycetes</taxon>
        <taxon>Mycobacteriales</taxon>
        <taxon>Mycobacteriaceae</taxon>
        <taxon>Mycobacterium</taxon>
    </lineage>
</organism>
<dbReference type="RefSeq" id="WP_165691553.1">
    <property type="nucleotide sequence ID" value="NZ_FUEZ01000004.1"/>
</dbReference>
<keyword evidence="3" id="KW-1185">Reference proteome</keyword>
<sequence>MADTVKVTIDRGSVAMGDDVGRYYAKTLGEDEYQSAVARLHAELSDLGELPGPV</sequence>
<dbReference type="EMBL" id="FUEZ01000004">
    <property type="protein sequence ID" value="SPM39566.1"/>
    <property type="molecule type" value="Genomic_DNA"/>
</dbReference>